<dbReference type="InterPro" id="IPR022435">
    <property type="entry name" value="Surface-anchored_actinobac"/>
</dbReference>
<dbReference type="NCBIfam" id="TIGR03769">
    <property type="entry name" value="P_ac_wall_RPT"/>
    <property type="match status" value="1"/>
</dbReference>
<evidence type="ECO:0000313" key="4">
    <source>
        <dbReference type="Proteomes" id="UP001597083"/>
    </source>
</evidence>
<feature type="compositionally biased region" description="Low complexity" evidence="1">
    <location>
        <begin position="250"/>
        <end position="261"/>
    </location>
</feature>
<feature type="region of interest" description="Disordered" evidence="1">
    <location>
        <begin position="241"/>
        <end position="261"/>
    </location>
</feature>
<gene>
    <name evidence="3" type="ORF">ACFQ07_25185</name>
</gene>
<name>A0ABW3CM26_9ACTN</name>
<evidence type="ECO:0000256" key="1">
    <source>
        <dbReference type="SAM" id="MobiDB-lite"/>
    </source>
</evidence>
<evidence type="ECO:0000313" key="3">
    <source>
        <dbReference type="EMBL" id="MFD0855560.1"/>
    </source>
</evidence>
<comment type="caution">
    <text evidence="3">The sequence shown here is derived from an EMBL/GenBank/DDBJ whole genome shotgun (WGS) entry which is preliminary data.</text>
</comment>
<accession>A0ABW3CM26</accession>
<feature type="non-terminal residue" evidence="3">
    <location>
        <position position="261"/>
    </location>
</feature>
<proteinExistence type="predicted"/>
<dbReference type="Proteomes" id="UP001597083">
    <property type="component" value="Unassembled WGS sequence"/>
</dbReference>
<reference evidence="4" key="1">
    <citation type="journal article" date="2019" name="Int. J. Syst. Evol. Microbiol.">
        <title>The Global Catalogue of Microorganisms (GCM) 10K type strain sequencing project: providing services to taxonomists for standard genome sequencing and annotation.</title>
        <authorList>
            <consortium name="The Broad Institute Genomics Platform"/>
            <consortium name="The Broad Institute Genome Sequencing Center for Infectious Disease"/>
            <person name="Wu L."/>
            <person name="Ma J."/>
        </authorList>
    </citation>
    <scope>NUCLEOTIDE SEQUENCE [LARGE SCALE GENOMIC DNA]</scope>
    <source>
        <strain evidence="4">JCM 31696</strain>
    </source>
</reference>
<keyword evidence="4" id="KW-1185">Reference proteome</keyword>
<dbReference type="EMBL" id="JBHTIR010003659">
    <property type="protein sequence ID" value="MFD0855560.1"/>
    <property type="molecule type" value="Genomic_DNA"/>
</dbReference>
<sequence>MRRVMPGRRLLSMAGLVSLMLLAPVLAVPAVSAVPVPAGGQPSEPQVRQVLNDVHTDVLDPVFESGTLRVRTRIGTSGSYEYADPGDVVIQLKDTADSRLQVPDIPEFAFLGEAGSPVWIAPEAQITGLVWPGWSTENLPRELFEFGAPRVELTLTDVTGPGALEVFASGTVGQPIRYFSSTDPQIRTFNEFVGTHHHANWVFTAPGTYTATFQIAATDVNGTRHVAEPVTLNWYVGGTTAEDVPPELVSPSPTTSPTTSP</sequence>
<keyword evidence="2" id="KW-0732">Signal</keyword>
<evidence type="ECO:0000256" key="2">
    <source>
        <dbReference type="SAM" id="SignalP"/>
    </source>
</evidence>
<feature type="signal peptide" evidence="2">
    <location>
        <begin position="1"/>
        <end position="33"/>
    </location>
</feature>
<organism evidence="3 4">
    <name type="scientific">Actinomadura adrarensis</name>
    <dbReference type="NCBI Taxonomy" id="1819600"/>
    <lineage>
        <taxon>Bacteria</taxon>
        <taxon>Bacillati</taxon>
        <taxon>Actinomycetota</taxon>
        <taxon>Actinomycetes</taxon>
        <taxon>Streptosporangiales</taxon>
        <taxon>Thermomonosporaceae</taxon>
        <taxon>Actinomadura</taxon>
    </lineage>
</organism>
<dbReference type="NCBIfam" id="NF038134">
    <property type="entry name" value="choice_anch_M"/>
    <property type="match status" value="1"/>
</dbReference>
<protein>
    <submittedName>
        <fullName evidence="3">Choice-of-anchor M domain-containing protein</fullName>
    </submittedName>
</protein>
<feature type="chain" id="PRO_5046204027" evidence="2">
    <location>
        <begin position="34"/>
        <end position="261"/>
    </location>
</feature>